<proteinExistence type="predicted"/>
<evidence type="ECO:0000259" key="5">
    <source>
        <dbReference type="PROSITE" id="PS50835"/>
    </source>
</evidence>
<reference evidence="6" key="1">
    <citation type="submission" date="2020-10" db="EMBL/GenBank/DDBJ databases">
        <authorList>
            <person name="Kikuchi T."/>
        </authorList>
    </citation>
    <scope>NUCLEOTIDE SEQUENCE</scope>
    <source>
        <strain evidence="6">NKZ352</strain>
    </source>
</reference>
<dbReference type="PROSITE" id="PS50835">
    <property type="entry name" value="IG_LIKE"/>
    <property type="match status" value="3"/>
</dbReference>
<comment type="caution">
    <text evidence="6">The sequence shown here is derived from an EMBL/GenBank/DDBJ whole genome shotgun (WGS) entry which is preliminary data.</text>
</comment>
<name>A0A8S1GR38_9PELO</name>
<dbReference type="InterPro" id="IPR051170">
    <property type="entry name" value="Neural/epithelial_adhesion"/>
</dbReference>
<dbReference type="Gene3D" id="2.60.40.10">
    <property type="entry name" value="Immunoglobulins"/>
    <property type="match status" value="3"/>
</dbReference>
<dbReference type="FunFam" id="2.60.40.10:FF:000032">
    <property type="entry name" value="palladin isoform X1"/>
    <property type="match status" value="1"/>
</dbReference>
<keyword evidence="4" id="KW-0393">Immunoglobulin domain</keyword>
<dbReference type="Proteomes" id="UP000835052">
    <property type="component" value="Unassembled WGS sequence"/>
</dbReference>
<feature type="domain" description="Ig-like" evidence="5">
    <location>
        <begin position="139"/>
        <end position="227"/>
    </location>
</feature>
<dbReference type="SMART" id="SM00409">
    <property type="entry name" value="IG"/>
    <property type="match status" value="3"/>
</dbReference>
<dbReference type="EMBL" id="CAJGYM010000002">
    <property type="protein sequence ID" value="CAD6185421.1"/>
    <property type="molecule type" value="Genomic_DNA"/>
</dbReference>
<keyword evidence="1" id="KW-0732">Signal</keyword>
<dbReference type="SMART" id="SM00408">
    <property type="entry name" value="IGc2"/>
    <property type="match status" value="3"/>
</dbReference>
<dbReference type="InterPro" id="IPR036179">
    <property type="entry name" value="Ig-like_dom_sf"/>
</dbReference>
<feature type="domain" description="Ig-like" evidence="5">
    <location>
        <begin position="55"/>
        <end position="136"/>
    </location>
</feature>
<keyword evidence="7" id="KW-1185">Reference proteome</keyword>
<dbReference type="PANTHER" id="PTHR12231">
    <property type="entry name" value="CTX-RELATED TYPE I TRANSMEMBRANE PROTEIN"/>
    <property type="match status" value="1"/>
</dbReference>
<dbReference type="InterPro" id="IPR007110">
    <property type="entry name" value="Ig-like_dom"/>
</dbReference>
<sequence>MFERRIARDNGLGLTIHSLVDTDVGIYQCVLTRFTKQPTKPEHGSTVKVVVNVSPRITHPINDDVVFRNIGSEVSIDCRAEGAPPPEITWSKNDKIISVSPVLQISNLTESDKGRYTCLAANIEGRSTSTVDIKFTKATTLDLVPTNKTVVEGANIFWHCHANNQPEAIVYNWLFENKPIKTTPAGLRASIRTGDLSLQDVRKTDSGWYTCEVRNSRGEMTHSSAFLHVYYAPEASASHQPVQTIASGKDATVVCDVEADPMPSLYTWSKNGHFHTTTMERALKIQNSRPGDGGIYGCQTENIAGKSLVIETHVIVAGCSTLRAPSRVVTCGVDEVCWTPVEEANSYRVEVKPQGSRDFRPLAEVFEEYYRFGPEGEASSSFDVRVRSIRPAYNPSGPSPIVHMSRASGVASSQPGTETFYEPSLRLLDEAESEWKGPRDETLRLHYPQSLIEYEYEIGDEMTAPVDDMLRDKYIYGAQDFPPQLFNDLRIERLRREFKQSQL</sequence>
<dbReference type="InterPro" id="IPR013783">
    <property type="entry name" value="Ig-like_fold"/>
</dbReference>
<dbReference type="InterPro" id="IPR003599">
    <property type="entry name" value="Ig_sub"/>
</dbReference>
<dbReference type="InterPro" id="IPR003598">
    <property type="entry name" value="Ig_sub2"/>
</dbReference>
<evidence type="ECO:0000313" key="7">
    <source>
        <dbReference type="Proteomes" id="UP000835052"/>
    </source>
</evidence>
<dbReference type="OrthoDB" id="6612025at2759"/>
<organism evidence="6 7">
    <name type="scientific">Caenorhabditis auriculariae</name>
    <dbReference type="NCBI Taxonomy" id="2777116"/>
    <lineage>
        <taxon>Eukaryota</taxon>
        <taxon>Metazoa</taxon>
        <taxon>Ecdysozoa</taxon>
        <taxon>Nematoda</taxon>
        <taxon>Chromadorea</taxon>
        <taxon>Rhabditida</taxon>
        <taxon>Rhabditina</taxon>
        <taxon>Rhabditomorpha</taxon>
        <taxon>Rhabditoidea</taxon>
        <taxon>Rhabditidae</taxon>
        <taxon>Peloderinae</taxon>
        <taxon>Caenorhabditis</taxon>
    </lineage>
</organism>
<protein>
    <recommendedName>
        <fullName evidence="5">Ig-like domain-containing protein</fullName>
    </recommendedName>
</protein>
<keyword evidence="3" id="KW-1015">Disulfide bond</keyword>
<feature type="domain" description="Ig-like" evidence="5">
    <location>
        <begin position="233"/>
        <end position="309"/>
    </location>
</feature>
<dbReference type="Pfam" id="PF13927">
    <property type="entry name" value="Ig_3"/>
    <property type="match status" value="3"/>
</dbReference>
<keyword evidence="2" id="KW-0677">Repeat</keyword>
<evidence type="ECO:0000256" key="3">
    <source>
        <dbReference type="ARBA" id="ARBA00023157"/>
    </source>
</evidence>
<gene>
    <name evidence="6" type="ORF">CAUJ_LOCUS1340</name>
</gene>
<accession>A0A8S1GR38</accession>
<evidence type="ECO:0000256" key="4">
    <source>
        <dbReference type="ARBA" id="ARBA00023319"/>
    </source>
</evidence>
<evidence type="ECO:0000313" key="6">
    <source>
        <dbReference type="EMBL" id="CAD6185421.1"/>
    </source>
</evidence>
<evidence type="ECO:0000256" key="2">
    <source>
        <dbReference type="ARBA" id="ARBA00022737"/>
    </source>
</evidence>
<dbReference type="AlphaFoldDB" id="A0A8S1GR38"/>
<evidence type="ECO:0000256" key="1">
    <source>
        <dbReference type="ARBA" id="ARBA00022729"/>
    </source>
</evidence>
<dbReference type="PANTHER" id="PTHR12231:SF253">
    <property type="entry name" value="DPR-INTERACTING PROTEIN ETA, ISOFORM B-RELATED"/>
    <property type="match status" value="1"/>
</dbReference>
<dbReference type="CDD" id="cd00096">
    <property type="entry name" value="Ig"/>
    <property type="match status" value="1"/>
</dbReference>
<dbReference type="SUPFAM" id="SSF48726">
    <property type="entry name" value="Immunoglobulin"/>
    <property type="match status" value="3"/>
</dbReference>